<comment type="catalytic activity">
    <reaction evidence="12 13">
        <text>L-threonine + hydrogencarbonate + ATP = L-threonylcarbamoyladenylate + diphosphate + H2O</text>
        <dbReference type="Rhea" id="RHEA:36407"/>
        <dbReference type="ChEBI" id="CHEBI:15377"/>
        <dbReference type="ChEBI" id="CHEBI:17544"/>
        <dbReference type="ChEBI" id="CHEBI:30616"/>
        <dbReference type="ChEBI" id="CHEBI:33019"/>
        <dbReference type="ChEBI" id="CHEBI:57926"/>
        <dbReference type="ChEBI" id="CHEBI:73682"/>
        <dbReference type="EC" id="2.7.7.87"/>
    </reaction>
</comment>
<feature type="binding site" evidence="14">
    <location>
        <position position="201"/>
    </location>
    <ligand>
        <name>ATP</name>
        <dbReference type="ChEBI" id="CHEBI:30616"/>
    </ligand>
</feature>
<keyword evidence="10 13" id="KW-0067">ATP-binding</keyword>
<feature type="binding site" evidence="14">
    <location>
        <position position="67"/>
    </location>
    <ligand>
        <name>ATP</name>
        <dbReference type="ChEBI" id="CHEBI:30616"/>
    </ligand>
</feature>
<dbReference type="InterPro" id="IPR017945">
    <property type="entry name" value="DHBP_synth_RibB-like_a/b_dom"/>
</dbReference>
<dbReference type="InterPro" id="IPR038385">
    <property type="entry name" value="Sua5/YwlC_C"/>
</dbReference>
<comment type="function">
    <text evidence="13">Required for the formation of a threonylcarbamoyl group on adenosine at position 37 (t(6)A37) in tRNAs that read codons beginning with adenine.</text>
</comment>
<dbReference type="RefSeq" id="WP_111716674.1">
    <property type="nucleotide sequence ID" value="NZ_JBHSSR010000008.1"/>
</dbReference>
<feature type="domain" description="YrdC-like" evidence="15">
    <location>
        <begin position="18"/>
        <end position="205"/>
    </location>
</feature>
<dbReference type="EC" id="2.7.7.87" evidence="3 13"/>
<accession>A0A327ZSZ5</accession>
<dbReference type="PROSITE" id="PS51163">
    <property type="entry name" value="YRDC"/>
    <property type="match status" value="1"/>
</dbReference>
<feature type="binding site" evidence="14">
    <location>
        <position position="187"/>
    </location>
    <ligand>
        <name>L-threonine</name>
        <dbReference type="ChEBI" id="CHEBI:57926"/>
    </ligand>
</feature>
<organism evidence="16 17">
    <name type="scientific">Macrococcus epidermidis</name>
    <dbReference type="NCBI Taxonomy" id="1902580"/>
    <lineage>
        <taxon>Bacteria</taxon>
        <taxon>Bacillati</taxon>
        <taxon>Bacillota</taxon>
        <taxon>Bacilli</taxon>
        <taxon>Bacillales</taxon>
        <taxon>Staphylococcaceae</taxon>
        <taxon>Macrococcus</taxon>
    </lineage>
</organism>
<dbReference type="AlphaFoldDB" id="A0A327ZSZ5"/>
<comment type="similarity">
    <text evidence="2 13">Belongs to the SUA5 family.</text>
</comment>
<dbReference type="GO" id="GO:0061710">
    <property type="term" value="F:L-threonylcarbamoyladenylate synthase"/>
    <property type="evidence" value="ECO:0007669"/>
    <property type="project" value="UniProtKB-EC"/>
</dbReference>
<dbReference type="Pfam" id="PF01300">
    <property type="entry name" value="Sua5_yciO_yrdC"/>
    <property type="match status" value="1"/>
</dbReference>
<keyword evidence="17" id="KW-1185">Reference proteome</keyword>
<dbReference type="Proteomes" id="UP000249808">
    <property type="component" value="Unassembled WGS sequence"/>
</dbReference>
<feature type="binding site" evidence="14">
    <location>
        <position position="149"/>
    </location>
    <ligand>
        <name>ATP</name>
        <dbReference type="ChEBI" id="CHEBI:30616"/>
    </ligand>
</feature>
<evidence type="ECO:0000256" key="6">
    <source>
        <dbReference type="ARBA" id="ARBA00022679"/>
    </source>
</evidence>
<dbReference type="SUPFAM" id="SSF55821">
    <property type="entry name" value="YrdC/RibB"/>
    <property type="match status" value="1"/>
</dbReference>
<dbReference type="Pfam" id="PF03481">
    <property type="entry name" value="Sua5_C"/>
    <property type="match status" value="1"/>
</dbReference>
<dbReference type="GO" id="GO:0008033">
    <property type="term" value="P:tRNA processing"/>
    <property type="evidence" value="ECO:0007669"/>
    <property type="project" value="UniProtKB-KW"/>
</dbReference>
<feature type="binding site" evidence="14">
    <location>
        <position position="40"/>
    </location>
    <ligand>
        <name>L-threonine</name>
        <dbReference type="ChEBI" id="CHEBI:57926"/>
    </ligand>
</feature>
<dbReference type="GO" id="GO:0000049">
    <property type="term" value="F:tRNA binding"/>
    <property type="evidence" value="ECO:0007669"/>
    <property type="project" value="TreeGrafter"/>
</dbReference>
<evidence type="ECO:0000256" key="1">
    <source>
        <dbReference type="ARBA" id="ARBA00004496"/>
    </source>
</evidence>
<dbReference type="GO" id="GO:0005524">
    <property type="term" value="F:ATP binding"/>
    <property type="evidence" value="ECO:0007669"/>
    <property type="project" value="UniProtKB-UniRule"/>
</dbReference>
<keyword evidence="6 13" id="KW-0808">Transferase</keyword>
<dbReference type="GO" id="GO:0005737">
    <property type="term" value="C:cytoplasm"/>
    <property type="evidence" value="ECO:0007669"/>
    <property type="project" value="UniProtKB-SubCell"/>
</dbReference>
<dbReference type="InterPro" id="IPR006070">
    <property type="entry name" value="Sua5-like_dom"/>
</dbReference>
<evidence type="ECO:0000256" key="7">
    <source>
        <dbReference type="ARBA" id="ARBA00022694"/>
    </source>
</evidence>
<reference evidence="16 17" key="1">
    <citation type="journal article" date="2018" name="Front. Microbiol.">
        <title>Description and Comparative Genomics of Macrococcus caseolyticus subsp. hominis subsp. nov., Macrococcus goetzii sp. nov., Macrococcus epidermidis sp. nov., and Macrococcus bohemicus sp. nov., Novel Macrococci From Human Clinical Material With Virulence Potential and Suspected Uptake of Foreign DNA by Natural Transformation.</title>
        <authorList>
            <person name="Maslanova I."/>
            <person name="Wertheimer Z."/>
            <person name="Sedlacek I."/>
            <person name="Svec P."/>
            <person name="Indrakova A."/>
            <person name="Kovarovic V."/>
            <person name="Schumann P."/>
            <person name="Sproer C."/>
            <person name="Kralova S."/>
            <person name="Sedo O."/>
            <person name="Kristofova L."/>
            <person name="Vrbovska V."/>
            <person name="Fuzik T."/>
            <person name="Petras P."/>
            <person name="Zdrahal Z."/>
            <person name="Ruzickova V."/>
            <person name="Doskar J."/>
            <person name="Pantucek R."/>
        </authorList>
    </citation>
    <scope>NUCLEOTIDE SEQUENCE [LARGE SCALE GENOMIC DNA]</scope>
    <source>
        <strain evidence="16 17">01/688</strain>
    </source>
</reference>
<dbReference type="FunFam" id="3.90.870.10:FF:000009">
    <property type="entry name" value="Threonylcarbamoyl-AMP synthase, putative"/>
    <property type="match status" value="1"/>
</dbReference>
<feature type="binding site" evidence="14">
    <location>
        <position position="147"/>
    </location>
    <ligand>
        <name>L-threonine</name>
        <dbReference type="ChEBI" id="CHEBI:57926"/>
    </ligand>
</feature>
<evidence type="ECO:0000256" key="8">
    <source>
        <dbReference type="ARBA" id="ARBA00022695"/>
    </source>
</evidence>
<dbReference type="PANTHER" id="PTHR17490">
    <property type="entry name" value="SUA5"/>
    <property type="match status" value="1"/>
</dbReference>
<dbReference type="PIRSF" id="PIRSF004930">
    <property type="entry name" value="Tln_factor_SUA5"/>
    <property type="match status" value="1"/>
</dbReference>
<evidence type="ECO:0000256" key="2">
    <source>
        <dbReference type="ARBA" id="ARBA00007663"/>
    </source>
</evidence>
<keyword evidence="8 13" id="KW-0548">Nucleotidyltransferase</keyword>
<evidence type="ECO:0000256" key="5">
    <source>
        <dbReference type="ARBA" id="ARBA00022490"/>
    </source>
</evidence>
<feature type="binding site" evidence="14">
    <location>
        <position position="157"/>
    </location>
    <ligand>
        <name>ATP</name>
        <dbReference type="ChEBI" id="CHEBI:30616"/>
    </ligand>
</feature>
<dbReference type="PANTHER" id="PTHR17490:SF16">
    <property type="entry name" value="THREONYLCARBAMOYL-AMP SYNTHASE"/>
    <property type="match status" value="1"/>
</dbReference>
<comment type="caution">
    <text evidence="16">The sequence shown here is derived from an EMBL/GenBank/DDBJ whole genome shotgun (WGS) entry which is preliminary data.</text>
</comment>
<keyword evidence="7 13" id="KW-0819">tRNA processing</keyword>
<feature type="binding site" evidence="14">
    <location>
        <position position="127"/>
    </location>
    <ligand>
        <name>L-threonine</name>
        <dbReference type="ChEBI" id="CHEBI:57926"/>
    </ligand>
</feature>
<evidence type="ECO:0000256" key="11">
    <source>
        <dbReference type="ARBA" id="ARBA00029774"/>
    </source>
</evidence>
<sequence>MQTKIWNVRNNVDDLSTYPQVQEIITGFKQDEIIAIPTETVYGLAANALSSTAVDKIFKAKGRPQDNPLIVHIYEKAQIDDFAHIPDNKVHQLMDAFWPGPISFILPLQKEVLAPAVTAGLNSVAVRMPSDKVARQILKLTYLPLAAPSANTSGKPSPTTADHVKYDMDGKIYGIVEGFQVEVGIESTVLDCTSYPYKIARPGAITKDDLERIIPECITTANYQTEQPIAPGMKYRHYAPNSPMVLVSNLTQLQLASNEALIAPRKELSRFNDNVTYALSDTFEDIDGAMHNLYSALREMDQQKEITKIYIADYSHIAGSDALMNRINKATSGK</sequence>
<dbReference type="InterPro" id="IPR005145">
    <property type="entry name" value="Sua5_C"/>
</dbReference>
<evidence type="ECO:0000256" key="14">
    <source>
        <dbReference type="PIRSR" id="PIRSR004930-1"/>
    </source>
</evidence>
<dbReference type="InterPro" id="IPR050156">
    <property type="entry name" value="TC-AMP_synthase_SUA5"/>
</dbReference>
<evidence type="ECO:0000313" key="16">
    <source>
        <dbReference type="EMBL" id="RAK44148.1"/>
    </source>
</evidence>
<comment type="subcellular location">
    <subcellularLocation>
        <location evidence="1 13">Cytoplasm</location>
    </subcellularLocation>
</comment>
<proteinExistence type="inferred from homology"/>
<gene>
    <name evidence="16" type="ORF">BHU61_10255</name>
</gene>
<evidence type="ECO:0000256" key="13">
    <source>
        <dbReference type="PIRNR" id="PIRNR004930"/>
    </source>
</evidence>
<feature type="binding site" evidence="14">
    <location>
        <position position="72"/>
    </location>
    <ligand>
        <name>L-threonine</name>
        <dbReference type="ChEBI" id="CHEBI:57926"/>
    </ligand>
</feature>
<evidence type="ECO:0000259" key="15">
    <source>
        <dbReference type="PROSITE" id="PS51163"/>
    </source>
</evidence>
<dbReference type="EMBL" id="PZJH01000005">
    <property type="protein sequence ID" value="RAK44148.1"/>
    <property type="molecule type" value="Genomic_DNA"/>
</dbReference>
<protein>
    <recommendedName>
        <fullName evidence="4 13">Threonylcarbamoyl-AMP synthase</fullName>
        <shortName evidence="13">TC-AMP synthase</shortName>
        <ecNumber evidence="3 13">2.7.7.87</ecNumber>
    </recommendedName>
    <alternativeName>
        <fullName evidence="11 13">L-threonylcarbamoyladenylate synthase</fullName>
    </alternativeName>
</protein>
<evidence type="ECO:0000256" key="10">
    <source>
        <dbReference type="ARBA" id="ARBA00022840"/>
    </source>
</evidence>
<dbReference type="Gene3D" id="3.90.870.10">
    <property type="entry name" value="DHBP synthase"/>
    <property type="match status" value="1"/>
</dbReference>
<keyword evidence="9 13" id="KW-0547">Nucleotide-binding</keyword>
<feature type="binding site" evidence="14">
    <location>
        <position position="238"/>
    </location>
    <ligand>
        <name>ATP</name>
        <dbReference type="ChEBI" id="CHEBI:30616"/>
    </ligand>
</feature>
<evidence type="ECO:0000256" key="4">
    <source>
        <dbReference type="ARBA" id="ARBA00015492"/>
    </source>
</evidence>
<evidence type="ECO:0000256" key="12">
    <source>
        <dbReference type="ARBA" id="ARBA00048366"/>
    </source>
</evidence>
<dbReference type="GO" id="GO:0006450">
    <property type="term" value="P:regulation of translational fidelity"/>
    <property type="evidence" value="ECO:0007669"/>
    <property type="project" value="TreeGrafter"/>
</dbReference>
<evidence type="ECO:0000256" key="9">
    <source>
        <dbReference type="ARBA" id="ARBA00022741"/>
    </source>
</evidence>
<dbReference type="Gene3D" id="3.40.50.11030">
    <property type="entry name" value="Threonylcarbamoyl-AMP synthase, C-terminal domain"/>
    <property type="match status" value="1"/>
</dbReference>
<keyword evidence="5 13" id="KW-0963">Cytoplasm</keyword>
<evidence type="ECO:0000313" key="17">
    <source>
        <dbReference type="Proteomes" id="UP000249808"/>
    </source>
</evidence>
<feature type="binding site" evidence="14">
    <location>
        <position position="63"/>
    </location>
    <ligand>
        <name>ATP</name>
        <dbReference type="ChEBI" id="CHEBI:30616"/>
    </ligand>
</feature>
<dbReference type="GO" id="GO:0003725">
    <property type="term" value="F:double-stranded RNA binding"/>
    <property type="evidence" value="ECO:0007669"/>
    <property type="project" value="UniProtKB-UniRule"/>
</dbReference>
<dbReference type="InterPro" id="IPR010923">
    <property type="entry name" value="T(6)A37_SUA5"/>
</dbReference>
<evidence type="ECO:0000256" key="3">
    <source>
        <dbReference type="ARBA" id="ARBA00012584"/>
    </source>
</evidence>
<dbReference type="NCBIfam" id="TIGR00057">
    <property type="entry name" value="L-threonylcarbamoyladenylate synthase"/>
    <property type="match status" value="1"/>
</dbReference>
<name>A0A327ZSZ5_9STAP</name>